<dbReference type="PANTHER" id="PTHR31302:SF0">
    <property type="entry name" value="TRANSMEMBRANE PROTEIN WITH METALLOPHOSPHOESTERASE DOMAIN"/>
    <property type="match status" value="1"/>
</dbReference>
<dbReference type="RefSeq" id="WP_052886398.1">
    <property type="nucleotide sequence ID" value="NZ_CP007493.1"/>
</dbReference>
<protein>
    <recommendedName>
        <fullName evidence="1">Calcineurin-like phosphoesterase domain-containing protein</fullName>
    </recommendedName>
</protein>
<evidence type="ECO:0000313" key="2">
    <source>
        <dbReference type="EMBL" id="AJB41155.1"/>
    </source>
</evidence>
<dbReference type="PANTHER" id="PTHR31302">
    <property type="entry name" value="TRANSMEMBRANE PROTEIN WITH METALLOPHOSPHOESTERASE DOMAIN-RELATED"/>
    <property type="match status" value="1"/>
</dbReference>
<dbReference type="EMBL" id="CP007493">
    <property type="protein sequence ID" value="AJB41155.1"/>
    <property type="molecule type" value="Genomic_DNA"/>
</dbReference>
<dbReference type="InterPro" id="IPR004843">
    <property type="entry name" value="Calcineurin-like_PHP"/>
</dbReference>
<reference evidence="3" key="1">
    <citation type="book" date="2010" name="EXTREMOPHILES" publisher="0:0-0">
        <title>Complete genome sequences of ten hyperthermophilic archaea reveal their metabolic capabilities and possible ecological roles.</title>
        <editorList>
            <person name="?"/>
        </editorList>
        <authorList>
            <person name="Ravin N.V."/>
            <person name="Mardanov A.V."/>
            <person name="Bonch-Osmolovskaya E.A."/>
            <person name="Skryabin K.G."/>
        </authorList>
    </citation>
    <scope>NUCLEOTIDE SEQUENCE [LARGE SCALE GENOMIC DNA]</scope>
    <source>
        <strain evidence="3">1505</strain>
    </source>
</reference>
<dbReference type="STRING" id="697581.TCARB_0077"/>
<sequence length="240" mass="27020">MSTGSPRVVAFGDVHAPIYVNYLSSSLAKLQPDVKLVLVAGDVVARGEWRMCRQVSELIEKFLPEATVVGVFGNEDYEEARGRIREECSGFMWLEDEAVEVDVYGLGVRIVGSTGVLDEPTPWQKRNVPGIVETYRRRLERLGELLDKKSGDLTILLTHYPPRCRTLMGEDERFWRQMSSEGLAELVKKKGVDVVVHGHLHRSTVHRDYIGSTPVYNVALPATKSVTVIELRRQGLLQFL</sequence>
<accession>A0A3G1A5B9</accession>
<dbReference type="KEGG" id="tcb:TCARB_0077"/>
<name>A0A3G1A5B9_9CREN</name>
<dbReference type="InterPro" id="IPR051158">
    <property type="entry name" value="Metallophosphoesterase_sf"/>
</dbReference>
<dbReference type="GO" id="GO:0016787">
    <property type="term" value="F:hydrolase activity"/>
    <property type="evidence" value="ECO:0007669"/>
    <property type="project" value="InterPro"/>
</dbReference>
<evidence type="ECO:0000259" key="1">
    <source>
        <dbReference type="Pfam" id="PF00149"/>
    </source>
</evidence>
<dbReference type="Gene3D" id="3.60.21.10">
    <property type="match status" value="1"/>
</dbReference>
<dbReference type="Pfam" id="PF00149">
    <property type="entry name" value="Metallophos"/>
    <property type="match status" value="1"/>
</dbReference>
<dbReference type="InterPro" id="IPR029052">
    <property type="entry name" value="Metallo-depent_PP-like"/>
</dbReference>
<organism evidence="2 3">
    <name type="scientific">Thermofilum adornatum 1505</name>
    <dbReference type="NCBI Taxonomy" id="697581"/>
    <lineage>
        <taxon>Archaea</taxon>
        <taxon>Thermoproteota</taxon>
        <taxon>Thermoprotei</taxon>
        <taxon>Thermofilales</taxon>
        <taxon>Thermofilaceae</taxon>
        <taxon>Thermofilum</taxon>
    </lineage>
</organism>
<proteinExistence type="predicted"/>
<dbReference type="AlphaFoldDB" id="A0A3G1A5B9"/>
<evidence type="ECO:0000313" key="3">
    <source>
        <dbReference type="Proteomes" id="UP000266720"/>
    </source>
</evidence>
<dbReference type="GeneID" id="25405541"/>
<feature type="domain" description="Calcineurin-like phosphoesterase" evidence="1">
    <location>
        <begin position="7"/>
        <end position="202"/>
    </location>
</feature>
<gene>
    <name evidence="2" type="ORF">TCARB_0077</name>
</gene>
<dbReference type="SUPFAM" id="SSF56300">
    <property type="entry name" value="Metallo-dependent phosphatases"/>
    <property type="match status" value="1"/>
</dbReference>
<dbReference type="Proteomes" id="UP000266720">
    <property type="component" value="Chromosome"/>
</dbReference>